<keyword evidence="3" id="KW-1185">Reference proteome</keyword>
<dbReference type="RefSeq" id="WP_183773353.1">
    <property type="nucleotide sequence ID" value="NZ_JACIDK010000003.1"/>
</dbReference>
<proteinExistence type="predicted"/>
<organism evidence="2 3">
    <name type="scientific">Phenylobacterium haematophilum</name>
    <dbReference type="NCBI Taxonomy" id="98513"/>
    <lineage>
        <taxon>Bacteria</taxon>
        <taxon>Pseudomonadati</taxon>
        <taxon>Pseudomonadota</taxon>
        <taxon>Alphaproteobacteria</taxon>
        <taxon>Caulobacterales</taxon>
        <taxon>Caulobacteraceae</taxon>
        <taxon>Phenylobacterium</taxon>
    </lineage>
</organism>
<feature type="domain" description="N-acetyltransferase" evidence="1">
    <location>
        <begin position="27"/>
        <end position="180"/>
    </location>
</feature>
<dbReference type="PROSITE" id="PS51186">
    <property type="entry name" value="GNAT"/>
    <property type="match status" value="1"/>
</dbReference>
<dbReference type="EMBL" id="JACIDK010000003">
    <property type="protein sequence ID" value="MBB3891858.1"/>
    <property type="molecule type" value="Genomic_DNA"/>
</dbReference>
<name>A0A840A0D5_9CAUL</name>
<comment type="caution">
    <text evidence="2">The sequence shown here is derived from an EMBL/GenBank/DDBJ whole genome shotgun (WGS) entry which is preliminary data.</text>
</comment>
<dbReference type="InterPro" id="IPR000182">
    <property type="entry name" value="GNAT_dom"/>
</dbReference>
<dbReference type="Pfam" id="PF13302">
    <property type="entry name" value="Acetyltransf_3"/>
    <property type="match status" value="1"/>
</dbReference>
<dbReference type="Gene3D" id="3.40.630.30">
    <property type="match status" value="1"/>
</dbReference>
<dbReference type="PANTHER" id="PTHR39173">
    <property type="entry name" value="ACETYLTRANSFERASE"/>
    <property type="match status" value="1"/>
</dbReference>
<dbReference type="AlphaFoldDB" id="A0A840A0D5"/>
<evidence type="ECO:0000313" key="2">
    <source>
        <dbReference type="EMBL" id="MBB3891858.1"/>
    </source>
</evidence>
<dbReference type="GO" id="GO:0016747">
    <property type="term" value="F:acyltransferase activity, transferring groups other than amino-acyl groups"/>
    <property type="evidence" value="ECO:0007669"/>
    <property type="project" value="InterPro"/>
</dbReference>
<gene>
    <name evidence="2" type="ORF">GGQ61_002586</name>
</gene>
<protein>
    <submittedName>
        <fullName evidence="2">Putative acetyltransferase</fullName>
    </submittedName>
</protein>
<sequence length="180" mass="19362">MAPRLVRPDLAHMPSFVAAMREGYARDTLRPETPDSIAEVAGDPAAFVASQLAPPTHVVLPDGSHGPAVPYTVLWWVEGDEFLGSLHIRHHLNENLEKVGGHVGYAVRPSARGQGHASAILGAGLDHIRAHLPLTRVLLTVSATNAASIRVIEKNGGVRTAAIPHIWLPGETSVHYWIEL</sequence>
<evidence type="ECO:0000259" key="1">
    <source>
        <dbReference type="PROSITE" id="PS51186"/>
    </source>
</evidence>
<evidence type="ECO:0000313" key="3">
    <source>
        <dbReference type="Proteomes" id="UP000530564"/>
    </source>
</evidence>
<dbReference type="InterPro" id="IPR016181">
    <property type="entry name" value="Acyl_CoA_acyltransferase"/>
</dbReference>
<dbReference type="PANTHER" id="PTHR39173:SF1">
    <property type="entry name" value="ACETYLTRANSFERASE"/>
    <property type="match status" value="1"/>
</dbReference>
<accession>A0A840A0D5</accession>
<keyword evidence="2" id="KW-0808">Transferase</keyword>
<dbReference type="SUPFAM" id="SSF55729">
    <property type="entry name" value="Acyl-CoA N-acyltransferases (Nat)"/>
    <property type="match status" value="1"/>
</dbReference>
<reference evidence="2 3" key="1">
    <citation type="submission" date="2020-08" db="EMBL/GenBank/DDBJ databases">
        <title>Genomic Encyclopedia of Type Strains, Phase IV (KMG-IV): sequencing the most valuable type-strain genomes for metagenomic binning, comparative biology and taxonomic classification.</title>
        <authorList>
            <person name="Goeker M."/>
        </authorList>
    </citation>
    <scope>NUCLEOTIDE SEQUENCE [LARGE SCALE GENOMIC DNA]</scope>
    <source>
        <strain evidence="2 3">DSM 21793</strain>
    </source>
</reference>
<dbReference type="Proteomes" id="UP000530564">
    <property type="component" value="Unassembled WGS sequence"/>
</dbReference>